<dbReference type="PANTHER" id="PTHR43606">
    <property type="entry name" value="PHOSPHATASE, PUTATIVE (AFU_ORTHOLOGUE AFUA_6G08710)-RELATED"/>
    <property type="match status" value="1"/>
</dbReference>
<dbReference type="AlphaFoldDB" id="A0A6A5S2X2"/>
<dbReference type="InterPro" id="IPR052900">
    <property type="entry name" value="Phospholipid_Metab_Enz"/>
</dbReference>
<dbReference type="PANTHER" id="PTHR43606:SF8">
    <property type="entry name" value="ALKALINE PHOSPHATASE"/>
    <property type="match status" value="1"/>
</dbReference>
<evidence type="ECO:0000313" key="4">
    <source>
        <dbReference type="Proteomes" id="UP000800082"/>
    </source>
</evidence>
<dbReference type="EMBL" id="ML978958">
    <property type="protein sequence ID" value="KAF1932826.1"/>
    <property type="molecule type" value="Genomic_DNA"/>
</dbReference>
<dbReference type="InterPro" id="IPR018946">
    <property type="entry name" value="PhoD-like_MPP"/>
</dbReference>
<evidence type="ECO:0000259" key="2">
    <source>
        <dbReference type="Pfam" id="PF09423"/>
    </source>
</evidence>
<reference evidence="3" key="1">
    <citation type="journal article" date="2020" name="Stud. Mycol.">
        <title>101 Dothideomycetes genomes: a test case for predicting lifestyles and emergence of pathogens.</title>
        <authorList>
            <person name="Haridas S."/>
            <person name="Albert R."/>
            <person name="Binder M."/>
            <person name="Bloem J."/>
            <person name="Labutti K."/>
            <person name="Salamov A."/>
            <person name="Andreopoulos B."/>
            <person name="Baker S."/>
            <person name="Barry K."/>
            <person name="Bills G."/>
            <person name="Bluhm B."/>
            <person name="Cannon C."/>
            <person name="Castanera R."/>
            <person name="Culley D."/>
            <person name="Daum C."/>
            <person name="Ezra D."/>
            <person name="Gonzalez J."/>
            <person name="Henrissat B."/>
            <person name="Kuo A."/>
            <person name="Liang C."/>
            <person name="Lipzen A."/>
            <person name="Lutzoni F."/>
            <person name="Magnuson J."/>
            <person name="Mondo S."/>
            <person name="Nolan M."/>
            <person name="Ohm R."/>
            <person name="Pangilinan J."/>
            <person name="Park H.-J."/>
            <person name="Ramirez L."/>
            <person name="Alfaro M."/>
            <person name="Sun H."/>
            <person name="Tritt A."/>
            <person name="Yoshinaga Y."/>
            <person name="Zwiers L.-H."/>
            <person name="Turgeon B."/>
            <person name="Goodwin S."/>
            <person name="Spatafora J."/>
            <person name="Crous P."/>
            <person name="Grigoriev I."/>
        </authorList>
    </citation>
    <scope>NUCLEOTIDE SEQUENCE</scope>
    <source>
        <strain evidence="3">CBS 183.55</strain>
    </source>
</reference>
<keyword evidence="1" id="KW-0472">Membrane</keyword>
<name>A0A6A5S2X2_9PLEO</name>
<proteinExistence type="predicted"/>
<feature type="transmembrane region" description="Helical" evidence="1">
    <location>
        <begin position="12"/>
        <end position="30"/>
    </location>
</feature>
<organism evidence="3 4">
    <name type="scientific">Didymella exigua CBS 183.55</name>
    <dbReference type="NCBI Taxonomy" id="1150837"/>
    <lineage>
        <taxon>Eukaryota</taxon>
        <taxon>Fungi</taxon>
        <taxon>Dikarya</taxon>
        <taxon>Ascomycota</taxon>
        <taxon>Pezizomycotina</taxon>
        <taxon>Dothideomycetes</taxon>
        <taxon>Pleosporomycetidae</taxon>
        <taxon>Pleosporales</taxon>
        <taxon>Pleosporineae</taxon>
        <taxon>Didymellaceae</taxon>
        <taxon>Didymella</taxon>
    </lineage>
</organism>
<feature type="non-terminal residue" evidence="3">
    <location>
        <position position="1"/>
    </location>
</feature>
<keyword evidence="1" id="KW-0812">Transmembrane</keyword>
<sequence length="122" mass="13711">VKLEGGVQTCRLFLGAVVFAAAISPIYSYTPDLDNYRARIAQSRIDLDLSLAHQKSAWITTWDDHEVSNNGCRDDSSVVNNTESSFFRIGGVSVDQRKMDAVRAYFECMPIRQVNLNDDLHI</sequence>
<dbReference type="Proteomes" id="UP000800082">
    <property type="component" value="Unassembled WGS sequence"/>
</dbReference>
<dbReference type="GeneID" id="54346247"/>
<keyword evidence="4" id="KW-1185">Reference proteome</keyword>
<accession>A0A6A5S2X2</accession>
<dbReference type="Gene3D" id="3.60.21.70">
    <property type="entry name" value="PhoD-like phosphatase"/>
    <property type="match status" value="1"/>
</dbReference>
<protein>
    <recommendedName>
        <fullName evidence="2">PhoD-like phosphatase metallophosphatase domain-containing protein</fullName>
    </recommendedName>
</protein>
<evidence type="ECO:0000313" key="3">
    <source>
        <dbReference type="EMBL" id="KAF1932826.1"/>
    </source>
</evidence>
<dbReference type="RefSeq" id="XP_033453074.1">
    <property type="nucleotide sequence ID" value="XM_033588600.1"/>
</dbReference>
<gene>
    <name evidence="3" type="ORF">M421DRAFT_250574</name>
</gene>
<dbReference type="InterPro" id="IPR038607">
    <property type="entry name" value="PhoD-like_sf"/>
</dbReference>
<dbReference type="OrthoDB" id="9992270at2759"/>
<feature type="domain" description="PhoD-like phosphatase metallophosphatase" evidence="2">
    <location>
        <begin position="30"/>
        <end position="119"/>
    </location>
</feature>
<evidence type="ECO:0000256" key="1">
    <source>
        <dbReference type="SAM" id="Phobius"/>
    </source>
</evidence>
<keyword evidence="1" id="KW-1133">Transmembrane helix</keyword>
<dbReference type="Pfam" id="PF09423">
    <property type="entry name" value="PhoD"/>
    <property type="match status" value="1"/>
</dbReference>